<evidence type="ECO:0000256" key="8">
    <source>
        <dbReference type="ARBA" id="ARBA00022982"/>
    </source>
</evidence>
<proteinExistence type="inferred from homology"/>
<dbReference type="Proteomes" id="UP001595711">
    <property type="component" value="Unassembled WGS sequence"/>
</dbReference>
<keyword evidence="7 12" id="KW-0479">Metal-binding</keyword>
<comment type="similarity">
    <text evidence="2 12">Belongs to the cytochrome ubiquinol oxidase subunit 1 family.</text>
</comment>
<reference evidence="14" key="1">
    <citation type="journal article" date="2019" name="Int. J. Syst. Evol. Microbiol.">
        <title>The Global Catalogue of Microorganisms (GCM) 10K type strain sequencing project: providing services to taxonomists for standard genome sequencing and annotation.</title>
        <authorList>
            <consortium name="The Broad Institute Genomics Platform"/>
            <consortium name="The Broad Institute Genome Sequencing Center for Infectious Disease"/>
            <person name="Wu L."/>
            <person name="Ma J."/>
        </authorList>
    </citation>
    <scope>NUCLEOTIDE SEQUENCE [LARGE SCALE GENOMIC DNA]</scope>
    <source>
        <strain evidence="14">KCTC 42182</strain>
    </source>
</reference>
<feature type="transmembrane region" description="Helical" evidence="12">
    <location>
        <begin position="217"/>
        <end position="239"/>
    </location>
</feature>
<evidence type="ECO:0000256" key="10">
    <source>
        <dbReference type="ARBA" id="ARBA00023004"/>
    </source>
</evidence>
<dbReference type="PIRSF" id="PIRSF006446">
    <property type="entry name" value="Cyt_quinol_oxidase_1"/>
    <property type="match status" value="1"/>
</dbReference>
<evidence type="ECO:0000256" key="6">
    <source>
        <dbReference type="ARBA" id="ARBA00022692"/>
    </source>
</evidence>
<evidence type="ECO:0000256" key="3">
    <source>
        <dbReference type="ARBA" id="ARBA00022448"/>
    </source>
</evidence>
<keyword evidence="10 12" id="KW-0408">Iron</keyword>
<keyword evidence="11 12" id="KW-0472">Membrane</keyword>
<protein>
    <submittedName>
        <fullName evidence="13">Cytochrome ubiquinol oxidase subunit I</fullName>
    </submittedName>
</protein>
<dbReference type="PANTHER" id="PTHR30365:SF14">
    <property type="entry name" value="CYTOCHROME BD MENAQUINOL OXIDASE SUBUNIT I-RELATED"/>
    <property type="match status" value="1"/>
</dbReference>
<organism evidence="13 14">
    <name type="scientific">Ferrovibrio xuzhouensis</name>
    <dbReference type="NCBI Taxonomy" id="1576914"/>
    <lineage>
        <taxon>Bacteria</taxon>
        <taxon>Pseudomonadati</taxon>
        <taxon>Pseudomonadota</taxon>
        <taxon>Alphaproteobacteria</taxon>
        <taxon>Rhodospirillales</taxon>
        <taxon>Rhodospirillaceae</taxon>
        <taxon>Ferrovibrio</taxon>
    </lineage>
</organism>
<feature type="transmembrane region" description="Helical" evidence="12">
    <location>
        <begin position="128"/>
        <end position="149"/>
    </location>
</feature>
<name>A0ABV7VER1_9PROT</name>
<evidence type="ECO:0000313" key="13">
    <source>
        <dbReference type="EMBL" id="MFC3676010.1"/>
    </source>
</evidence>
<evidence type="ECO:0000256" key="12">
    <source>
        <dbReference type="PIRNR" id="PIRNR006446"/>
    </source>
</evidence>
<dbReference type="RefSeq" id="WP_379725820.1">
    <property type="nucleotide sequence ID" value="NZ_JBHRYJ010000002.1"/>
</dbReference>
<evidence type="ECO:0000256" key="2">
    <source>
        <dbReference type="ARBA" id="ARBA00009819"/>
    </source>
</evidence>
<evidence type="ECO:0000313" key="14">
    <source>
        <dbReference type="Proteomes" id="UP001595711"/>
    </source>
</evidence>
<comment type="subcellular location">
    <subcellularLocation>
        <location evidence="12">Cell inner membrane</location>
    </subcellularLocation>
    <subcellularLocation>
        <location evidence="1">Cell membrane</location>
        <topology evidence="1">Multi-pass membrane protein</topology>
    </subcellularLocation>
</comment>
<comment type="caution">
    <text evidence="13">The sequence shown here is derived from an EMBL/GenBank/DDBJ whole genome shotgun (WGS) entry which is preliminary data.</text>
</comment>
<keyword evidence="8 12" id="KW-0249">Electron transport</keyword>
<dbReference type="EMBL" id="JBHRYJ010000002">
    <property type="protein sequence ID" value="MFC3676010.1"/>
    <property type="molecule type" value="Genomic_DNA"/>
</dbReference>
<evidence type="ECO:0000256" key="7">
    <source>
        <dbReference type="ARBA" id="ARBA00022723"/>
    </source>
</evidence>
<keyword evidence="9 12" id="KW-1133">Transmembrane helix</keyword>
<feature type="transmembrane region" description="Helical" evidence="12">
    <location>
        <begin position="357"/>
        <end position="378"/>
    </location>
</feature>
<sequence>MHFLHDALLLARLQFAFTVSFHIIFPAFTIGLASYLAVLEGLWLWTGREVYIRVFRFWVTIFAVVFGMGVVSGIVMSYQFGTNWSVFSDKAGPVIGPLMGYEVLSAFFLEAGFLGVMLFGIRKVGRGLHFFATLMVALGTFLSAFWILAANSWMQTPAGYDIAPNGQYVPADWLAVIFNPSFPYRLVHMVLAAYLTTAFVVGAVGAWHLLKDRGNAAARVMFSMAMWMAAIVAPVQIFAGDMHGLNTLEHQPAKVAAMEGHYDSHDGAPLILFGLPDNAAAETKYAVEIPKLGSLILTHSWDGHIRGLKDFPREDWPNATVIFWSFRIMVGLGLLMALLGLASLLWRWRGRLYEAPWLHRAAVAMGPSGFLAVLAGWVTTEVGRQPWTIYGLLRTSDSVSPIGLPGVATSLVAFIVVYCIVFAAGIFYLFRLMGRPPGLESPGSAPVEAPLRAATSAPVADLLAEPGTTGEKTP</sequence>
<accession>A0ABV7VER1</accession>
<keyword evidence="3 12" id="KW-0813">Transport</keyword>
<feature type="transmembrane region" description="Helical" evidence="12">
    <location>
        <begin position="57"/>
        <end position="78"/>
    </location>
</feature>
<feature type="transmembrane region" description="Helical" evidence="12">
    <location>
        <begin position="98"/>
        <end position="121"/>
    </location>
</feature>
<keyword evidence="14" id="KW-1185">Reference proteome</keyword>
<feature type="transmembrane region" description="Helical" evidence="12">
    <location>
        <begin position="402"/>
        <end position="430"/>
    </location>
</feature>
<feature type="transmembrane region" description="Helical" evidence="12">
    <location>
        <begin position="321"/>
        <end position="345"/>
    </location>
</feature>
<keyword evidence="4 12" id="KW-1003">Cell membrane</keyword>
<evidence type="ECO:0000256" key="1">
    <source>
        <dbReference type="ARBA" id="ARBA00004651"/>
    </source>
</evidence>
<feature type="transmembrane region" description="Helical" evidence="12">
    <location>
        <begin position="186"/>
        <end position="210"/>
    </location>
</feature>
<gene>
    <name evidence="13" type="ORF">ACFOOQ_10685</name>
</gene>
<evidence type="ECO:0000256" key="5">
    <source>
        <dbReference type="ARBA" id="ARBA00022617"/>
    </source>
</evidence>
<feature type="transmembrane region" description="Helical" evidence="12">
    <location>
        <begin position="20"/>
        <end position="45"/>
    </location>
</feature>
<keyword evidence="6 12" id="KW-0812">Transmembrane</keyword>
<keyword evidence="5 12" id="KW-0349">Heme</keyword>
<dbReference type="Pfam" id="PF01654">
    <property type="entry name" value="Cyt_bd_oxida_I"/>
    <property type="match status" value="1"/>
</dbReference>
<dbReference type="InterPro" id="IPR002585">
    <property type="entry name" value="Cyt-d_ubiquinol_oxidase_su_1"/>
</dbReference>
<dbReference type="PANTHER" id="PTHR30365">
    <property type="entry name" value="CYTOCHROME D UBIQUINOL OXIDASE"/>
    <property type="match status" value="1"/>
</dbReference>
<evidence type="ECO:0000256" key="4">
    <source>
        <dbReference type="ARBA" id="ARBA00022475"/>
    </source>
</evidence>
<evidence type="ECO:0000256" key="11">
    <source>
        <dbReference type="ARBA" id="ARBA00023136"/>
    </source>
</evidence>
<evidence type="ECO:0000256" key="9">
    <source>
        <dbReference type="ARBA" id="ARBA00022989"/>
    </source>
</evidence>